<evidence type="ECO:0000313" key="2">
    <source>
        <dbReference type="EMBL" id="EXB39524.1"/>
    </source>
</evidence>
<proteinExistence type="predicted"/>
<organism evidence="2 3">
    <name type="scientific">Morus notabilis</name>
    <dbReference type="NCBI Taxonomy" id="981085"/>
    <lineage>
        <taxon>Eukaryota</taxon>
        <taxon>Viridiplantae</taxon>
        <taxon>Streptophyta</taxon>
        <taxon>Embryophyta</taxon>
        <taxon>Tracheophyta</taxon>
        <taxon>Spermatophyta</taxon>
        <taxon>Magnoliopsida</taxon>
        <taxon>eudicotyledons</taxon>
        <taxon>Gunneridae</taxon>
        <taxon>Pentapetalae</taxon>
        <taxon>rosids</taxon>
        <taxon>fabids</taxon>
        <taxon>Rosales</taxon>
        <taxon>Moraceae</taxon>
        <taxon>Moreae</taxon>
        <taxon>Morus</taxon>
    </lineage>
</organism>
<evidence type="ECO:0000313" key="3">
    <source>
        <dbReference type="Proteomes" id="UP000030645"/>
    </source>
</evidence>
<keyword evidence="1" id="KW-0812">Transmembrane</keyword>
<keyword evidence="1" id="KW-0472">Membrane</keyword>
<dbReference type="PANTHER" id="PTHR36063">
    <property type="entry name" value="ARABIDOPSIS THALIANA GENOMIC DNA, CHROMOSOME 5, P1 CLONE:MOK16"/>
    <property type="match status" value="1"/>
</dbReference>
<feature type="transmembrane region" description="Helical" evidence="1">
    <location>
        <begin position="59"/>
        <end position="81"/>
    </location>
</feature>
<keyword evidence="3" id="KW-1185">Reference proteome</keyword>
<sequence length="84" mass="9631">MVKKGRFMNMQSFKFGEVSPKLVKYSRGKSTSSPKLETILEETGSDQISFEENLFVSKIALFLLPVFVSFITYFLLCRHVANLM</sequence>
<reference evidence="3" key="1">
    <citation type="submission" date="2013-01" db="EMBL/GenBank/DDBJ databases">
        <title>Draft Genome Sequence of a Mulberry Tree, Morus notabilis C.K. Schneid.</title>
        <authorList>
            <person name="He N."/>
            <person name="Zhao S."/>
        </authorList>
    </citation>
    <scope>NUCLEOTIDE SEQUENCE</scope>
</reference>
<dbReference type="Proteomes" id="UP000030645">
    <property type="component" value="Unassembled WGS sequence"/>
</dbReference>
<keyword evidence="1" id="KW-1133">Transmembrane helix</keyword>
<evidence type="ECO:0000256" key="1">
    <source>
        <dbReference type="SAM" id="Phobius"/>
    </source>
</evidence>
<name>W9R788_9ROSA</name>
<accession>W9R788</accession>
<protein>
    <submittedName>
        <fullName evidence="2">Uncharacterized protein</fullName>
    </submittedName>
</protein>
<dbReference type="AlphaFoldDB" id="W9R788"/>
<dbReference type="EMBL" id="KE343725">
    <property type="protein sequence ID" value="EXB39524.1"/>
    <property type="molecule type" value="Genomic_DNA"/>
</dbReference>
<dbReference type="PANTHER" id="PTHR36063:SF1">
    <property type="entry name" value="ARABIDOPSIS THALIANA GENOMIC DNA, CHROMOSOME 5, P1 CLONE:MOK16"/>
    <property type="match status" value="1"/>
</dbReference>
<gene>
    <name evidence="2" type="ORF">L484_011444</name>
</gene>